<evidence type="ECO:0000256" key="2">
    <source>
        <dbReference type="ARBA" id="ARBA00022679"/>
    </source>
</evidence>
<keyword evidence="1" id="KW-0328">Glycosyltransferase</keyword>
<dbReference type="InterPro" id="IPR001173">
    <property type="entry name" value="Glyco_trans_2-like"/>
</dbReference>
<proteinExistence type="predicted"/>
<evidence type="ECO:0000259" key="3">
    <source>
        <dbReference type="Pfam" id="PF00535"/>
    </source>
</evidence>
<dbReference type="STRING" id="1469948.GCA_000732725_03673"/>
<dbReference type="RefSeq" id="WP_242843340.1">
    <property type="nucleotide sequence ID" value="NZ_JPNB01000002.1"/>
</dbReference>
<gene>
    <name evidence="4" type="ORF">EDD76_104188</name>
</gene>
<comment type="caution">
    <text evidence="4">The sequence shown here is derived from an EMBL/GenBank/DDBJ whole genome shotgun (WGS) entry which is preliminary data.</text>
</comment>
<dbReference type="Proteomes" id="UP000295718">
    <property type="component" value="Unassembled WGS sequence"/>
</dbReference>
<dbReference type="PANTHER" id="PTHR22916:SF51">
    <property type="entry name" value="GLYCOSYLTRANSFERASE EPSH-RELATED"/>
    <property type="match status" value="1"/>
</dbReference>
<protein>
    <submittedName>
        <fullName evidence="4">Glycosyltransferase involved in cell wall biosynthesis</fullName>
    </submittedName>
</protein>
<evidence type="ECO:0000313" key="5">
    <source>
        <dbReference type="Proteomes" id="UP000295718"/>
    </source>
</evidence>
<name>A0A4R1R270_9FIRM</name>
<accession>A0A4R1R270</accession>
<reference evidence="4 5" key="1">
    <citation type="submission" date="2019-03" db="EMBL/GenBank/DDBJ databases">
        <title>Genomic Encyclopedia of Type Strains, Phase IV (KMG-IV): sequencing the most valuable type-strain genomes for metagenomic binning, comparative biology and taxonomic classification.</title>
        <authorList>
            <person name="Goeker M."/>
        </authorList>
    </citation>
    <scope>NUCLEOTIDE SEQUENCE [LARGE SCALE GENOMIC DNA]</scope>
    <source>
        <strain evidence="4 5">DSM 100556</strain>
    </source>
</reference>
<feature type="domain" description="Glycosyltransferase 2-like" evidence="3">
    <location>
        <begin position="16"/>
        <end position="178"/>
    </location>
</feature>
<keyword evidence="5" id="KW-1185">Reference proteome</keyword>
<keyword evidence="2 4" id="KW-0808">Transferase</keyword>
<evidence type="ECO:0000313" key="4">
    <source>
        <dbReference type="EMBL" id="TCL59451.1"/>
    </source>
</evidence>
<organism evidence="4 5">
    <name type="scientific">Kineothrix alysoides</name>
    <dbReference type="NCBI Taxonomy" id="1469948"/>
    <lineage>
        <taxon>Bacteria</taxon>
        <taxon>Bacillati</taxon>
        <taxon>Bacillota</taxon>
        <taxon>Clostridia</taxon>
        <taxon>Lachnospirales</taxon>
        <taxon>Lachnospiraceae</taxon>
        <taxon>Kineothrix</taxon>
    </lineage>
</organism>
<dbReference type="AlphaFoldDB" id="A0A4R1R270"/>
<dbReference type="SUPFAM" id="SSF53448">
    <property type="entry name" value="Nucleotide-diphospho-sugar transferases"/>
    <property type="match status" value="1"/>
</dbReference>
<sequence>MRNEMNMEKTEQRLISVIVPVYNIIDYLPRCVESICRQTYSDLEIILVDDGSNDGTERLVDELAGKDERIRVFHKENGGSSSARNLGISEARGSWLGFVDSDDFIDSRMYERLMECVDKYGVRMAQTSRDEIDENGRRLPDVCKPPEAAYICESERFLRELLLHRGDSSFCTKLTDRRLFEGRCFPEGVLNEDFHLLVNMLEEAGGIAVIPQQCYHVFYRVGSNTRKKTKDEFSRVFIDIVNNADMVEELVKEKYPALKKEAVRFGLYQRLDYMLHIPVSRMSDEDEFYRSVKKYLRRHSADTTGNPYLTAKNKLYLILLTIAPKTVRRLHRLKMRR</sequence>
<dbReference type="Gene3D" id="3.90.550.10">
    <property type="entry name" value="Spore Coat Polysaccharide Biosynthesis Protein SpsA, Chain A"/>
    <property type="match status" value="1"/>
</dbReference>
<dbReference type="Pfam" id="PF00535">
    <property type="entry name" value="Glycos_transf_2"/>
    <property type="match status" value="1"/>
</dbReference>
<dbReference type="GO" id="GO:0016757">
    <property type="term" value="F:glycosyltransferase activity"/>
    <property type="evidence" value="ECO:0007669"/>
    <property type="project" value="UniProtKB-KW"/>
</dbReference>
<dbReference type="EMBL" id="SLUO01000004">
    <property type="protein sequence ID" value="TCL59451.1"/>
    <property type="molecule type" value="Genomic_DNA"/>
</dbReference>
<dbReference type="InterPro" id="IPR029044">
    <property type="entry name" value="Nucleotide-diphossugar_trans"/>
</dbReference>
<dbReference type="CDD" id="cd00761">
    <property type="entry name" value="Glyco_tranf_GTA_type"/>
    <property type="match status" value="1"/>
</dbReference>
<dbReference type="PANTHER" id="PTHR22916">
    <property type="entry name" value="GLYCOSYLTRANSFERASE"/>
    <property type="match status" value="1"/>
</dbReference>
<evidence type="ECO:0000256" key="1">
    <source>
        <dbReference type="ARBA" id="ARBA00022676"/>
    </source>
</evidence>